<gene>
    <name evidence="2" type="ORF">HYG82_15845</name>
</gene>
<evidence type="ECO:0000256" key="1">
    <source>
        <dbReference type="SAM" id="Phobius"/>
    </source>
</evidence>
<keyword evidence="3" id="KW-1185">Reference proteome</keyword>
<dbReference type="Proteomes" id="UP000509241">
    <property type="component" value="Chromosome"/>
</dbReference>
<name>A0A7D5KLT0_9EURY</name>
<accession>A0A7D5KLT0</accession>
<proteinExistence type="predicted"/>
<dbReference type="GeneID" id="56034794"/>
<dbReference type="AlphaFoldDB" id="A0A7D5KLT0"/>
<protein>
    <submittedName>
        <fullName evidence="2">Uncharacterized protein</fullName>
    </submittedName>
</protein>
<evidence type="ECO:0000313" key="2">
    <source>
        <dbReference type="EMBL" id="QLG50218.1"/>
    </source>
</evidence>
<reference evidence="2 3" key="1">
    <citation type="submission" date="2020-07" db="EMBL/GenBank/DDBJ databases">
        <authorList>
            <person name="Cui H."/>
        </authorList>
    </citation>
    <scope>NUCLEOTIDE SEQUENCE [LARGE SCALE GENOMIC DNA]</scope>
    <source>
        <strain evidence="2 3">YPL8</strain>
    </source>
</reference>
<evidence type="ECO:0000313" key="3">
    <source>
        <dbReference type="Proteomes" id="UP000509241"/>
    </source>
</evidence>
<feature type="transmembrane region" description="Helical" evidence="1">
    <location>
        <begin position="37"/>
        <end position="60"/>
    </location>
</feature>
<keyword evidence="1" id="KW-1133">Transmembrane helix</keyword>
<sequence length="67" mass="7175">MAARHSALFERELTVTYTDITGILAVAVAVHSTDGTITAVGATFLLLFAFCIPLTVAEYLSVRSRDS</sequence>
<keyword evidence="1" id="KW-0812">Transmembrane</keyword>
<feature type="transmembrane region" description="Helical" evidence="1">
    <location>
        <begin position="12"/>
        <end position="31"/>
    </location>
</feature>
<dbReference type="RefSeq" id="WP_179262512.1">
    <property type="nucleotide sequence ID" value="NZ_CP058601.1"/>
</dbReference>
<organism evidence="2 3">
    <name type="scientific">Natrinema halophilum</name>
    <dbReference type="NCBI Taxonomy" id="1699371"/>
    <lineage>
        <taxon>Archaea</taxon>
        <taxon>Methanobacteriati</taxon>
        <taxon>Methanobacteriota</taxon>
        <taxon>Stenosarchaea group</taxon>
        <taxon>Halobacteria</taxon>
        <taxon>Halobacteriales</taxon>
        <taxon>Natrialbaceae</taxon>
        <taxon>Natrinema</taxon>
    </lineage>
</organism>
<dbReference type="KEGG" id="haly:HYG82_15845"/>
<dbReference type="EMBL" id="CP058601">
    <property type="protein sequence ID" value="QLG50218.1"/>
    <property type="molecule type" value="Genomic_DNA"/>
</dbReference>
<keyword evidence="1" id="KW-0472">Membrane</keyword>